<evidence type="ECO:0000313" key="5">
    <source>
        <dbReference type="EMBL" id="OQD80084.1"/>
    </source>
</evidence>
<organism evidence="5 6">
    <name type="scientific">Penicillium antarcticum</name>
    <dbReference type="NCBI Taxonomy" id="416450"/>
    <lineage>
        <taxon>Eukaryota</taxon>
        <taxon>Fungi</taxon>
        <taxon>Dikarya</taxon>
        <taxon>Ascomycota</taxon>
        <taxon>Pezizomycotina</taxon>
        <taxon>Eurotiomycetes</taxon>
        <taxon>Eurotiomycetidae</taxon>
        <taxon>Eurotiales</taxon>
        <taxon>Aspergillaceae</taxon>
        <taxon>Penicillium</taxon>
    </lineage>
</organism>
<evidence type="ECO:0000313" key="6">
    <source>
        <dbReference type="Proteomes" id="UP000191672"/>
    </source>
</evidence>
<dbReference type="AlphaFoldDB" id="A0A1V6PSU8"/>
<evidence type="ECO:0000256" key="1">
    <source>
        <dbReference type="ARBA" id="ARBA00022737"/>
    </source>
</evidence>
<dbReference type="Proteomes" id="UP000191672">
    <property type="component" value="Unassembled WGS sequence"/>
</dbReference>
<feature type="repeat" description="ANK" evidence="3">
    <location>
        <begin position="186"/>
        <end position="211"/>
    </location>
</feature>
<dbReference type="InterPro" id="IPR050889">
    <property type="entry name" value="Dendritic_Spine_Reg/Scaffold"/>
</dbReference>
<dbReference type="PRINTS" id="PR01415">
    <property type="entry name" value="ANKYRIN"/>
</dbReference>
<evidence type="ECO:0000256" key="4">
    <source>
        <dbReference type="SAM" id="MobiDB-lite"/>
    </source>
</evidence>
<dbReference type="EMBL" id="MDYN01000039">
    <property type="protein sequence ID" value="OQD80084.1"/>
    <property type="molecule type" value="Genomic_DNA"/>
</dbReference>
<evidence type="ECO:0000256" key="2">
    <source>
        <dbReference type="ARBA" id="ARBA00023043"/>
    </source>
</evidence>
<dbReference type="STRING" id="416450.A0A1V6PSU8"/>
<dbReference type="InterPro" id="IPR036770">
    <property type="entry name" value="Ankyrin_rpt-contain_sf"/>
</dbReference>
<feature type="repeat" description="ANK" evidence="3">
    <location>
        <begin position="153"/>
        <end position="185"/>
    </location>
</feature>
<comment type="caution">
    <text evidence="5">The sequence shown here is derived from an EMBL/GenBank/DDBJ whole genome shotgun (WGS) entry which is preliminary data.</text>
</comment>
<proteinExistence type="predicted"/>
<reference evidence="6" key="1">
    <citation type="journal article" date="2017" name="Nat. Microbiol.">
        <title>Global analysis of biosynthetic gene clusters reveals vast potential of secondary metabolite production in Penicillium species.</title>
        <authorList>
            <person name="Nielsen J.C."/>
            <person name="Grijseels S."/>
            <person name="Prigent S."/>
            <person name="Ji B."/>
            <person name="Dainat J."/>
            <person name="Nielsen K.F."/>
            <person name="Frisvad J.C."/>
            <person name="Workman M."/>
            <person name="Nielsen J."/>
        </authorList>
    </citation>
    <scope>NUCLEOTIDE SEQUENCE [LARGE SCALE GENOMIC DNA]</scope>
    <source>
        <strain evidence="6">IBT 31811</strain>
    </source>
</reference>
<dbReference type="SUPFAM" id="SSF48403">
    <property type="entry name" value="Ankyrin repeat"/>
    <property type="match status" value="1"/>
</dbReference>
<keyword evidence="6" id="KW-1185">Reference proteome</keyword>
<dbReference type="Pfam" id="PF12796">
    <property type="entry name" value="Ank_2"/>
    <property type="match status" value="1"/>
</dbReference>
<dbReference type="PROSITE" id="PS50088">
    <property type="entry name" value="ANK_REPEAT"/>
    <property type="match status" value="3"/>
</dbReference>
<dbReference type="PANTHER" id="PTHR24166:SF48">
    <property type="entry name" value="PROTEIN VAPYRIN"/>
    <property type="match status" value="1"/>
</dbReference>
<name>A0A1V6PSU8_9EURO</name>
<accession>A0A1V6PSU8</accession>
<protein>
    <submittedName>
        <fullName evidence="5">Uncharacterized protein</fullName>
    </submittedName>
</protein>
<dbReference type="Gene3D" id="1.25.40.20">
    <property type="entry name" value="Ankyrin repeat-containing domain"/>
    <property type="match status" value="1"/>
</dbReference>
<feature type="compositionally biased region" description="Polar residues" evidence="4">
    <location>
        <begin position="24"/>
        <end position="48"/>
    </location>
</feature>
<feature type="repeat" description="ANK" evidence="3">
    <location>
        <begin position="221"/>
        <end position="252"/>
    </location>
</feature>
<dbReference type="PANTHER" id="PTHR24166">
    <property type="entry name" value="ROLLING PEBBLES, ISOFORM B"/>
    <property type="match status" value="1"/>
</dbReference>
<keyword evidence="1" id="KW-0677">Repeat</keyword>
<evidence type="ECO:0000256" key="3">
    <source>
        <dbReference type="PROSITE-ProRule" id="PRU00023"/>
    </source>
</evidence>
<keyword evidence="2 3" id="KW-0040">ANK repeat</keyword>
<feature type="compositionally biased region" description="Basic and acidic residues" evidence="4">
    <location>
        <begin position="7"/>
        <end position="19"/>
    </location>
</feature>
<dbReference type="PROSITE" id="PS50297">
    <property type="entry name" value="ANK_REP_REGION"/>
    <property type="match status" value="2"/>
</dbReference>
<sequence>MIGCAKVFKDPENDPKDSEDFANLPSNQQQNLPSPLTSRTPSVPTPSILSRPLSEVDVDQPKNDQPVDPYDTLSQSSRALAEYAKGFSSPLSTAQDINSSLGSLQNEKHGLMSLYFKIKTFSSSDAAFELDLSSVFSPLEFETKIKADSQWGSGRTLLHQGVVLNSEDVVLVLLAHVADMEARDYNGRTPLHLAAALGYVSIGRLLLMHGAATTVSWPDKRGLTLMHLAVQNGHAPMVEALVEFGAGVNLRF</sequence>
<feature type="region of interest" description="Disordered" evidence="4">
    <location>
        <begin position="1"/>
        <end position="72"/>
    </location>
</feature>
<dbReference type="SMART" id="SM00248">
    <property type="entry name" value="ANK"/>
    <property type="match status" value="3"/>
</dbReference>
<dbReference type="InterPro" id="IPR002110">
    <property type="entry name" value="Ankyrin_rpt"/>
</dbReference>
<gene>
    <name evidence="5" type="ORF">PENANT_c039G03923</name>
</gene>